<comment type="similarity">
    <text evidence="1">Belongs to the glycosyltransferase 2 family.</text>
</comment>
<evidence type="ECO:0000313" key="5">
    <source>
        <dbReference type="EMBL" id="NYS47525.1"/>
    </source>
</evidence>
<dbReference type="Gene3D" id="3.90.550.10">
    <property type="entry name" value="Spore Coat Polysaccharide Biosynthesis Protein SpsA, Chain A"/>
    <property type="match status" value="1"/>
</dbReference>
<dbReference type="SUPFAM" id="SSF53448">
    <property type="entry name" value="Nucleotide-diphospho-sugar transferases"/>
    <property type="match status" value="1"/>
</dbReference>
<evidence type="ECO:0000259" key="4">
    <source>
        <dbReference type="Pfam" id="PF00535"/>
    </source>
</evidence>
<evidence type="ECO:0000313" key="6">
    <source>
        <dbReference type="Proteomes" id="UP000531840"/>
    </source>
</evidence>
<dbReference type="EMBL" id="JACBYF010000008">
    <property type="protein sequence ID" value="NYS47525.1"/>
    <property type="molecule type" value="Genomic_DNA"/>
</dbReference>
<name>A0ABX2SYV0_9BACL</name>
<dbReference type="InterPro" id="IPR001173">
    <property type="entry name" value="Glyco_trans_2-like"/>
</dbReference>
<keyword evidence="3" id="KW-0808">Transferase</keyword>
<proteinExistence type="inferred from homology"/>
<gene>
    <name evidence="5" type="ORF">HZY85_04855</name>
</gene>
<evidence type="ECO:0000256" key="3">
    <source>
        <dbReference type="ARBA" id="ARBA00022679"/>
    </source>
</evidence>
<evidence type="ECO:0000256" key="2">
    <source>
        <dbReference type="ARBA" id="ARBA00022676"/>
    </source>
</evidence>
<dbReference type="PANTHER" id="PTHR22916:SF51">
    <property type="entry name" value="GLYCOSYLTRANSFERASE EPSH-RELATED"/>
    <property type="match status" value="1"/>
</dbReference>
<comment type="caution">
    <text evidence="5">The sequence shown here is derived from an EMBL/GenBank/DDBJ whole genome shotgun (WGS) entry which is preliminary data.</text>
</comment>
<dbReference type="CDD" id="cd00761">
    <property type="entry name" value="Glyco_tranf_GTA_type"/>
    <property type="match status" value="1"/>
</dbReference>
<evidence type="ECO:0000256" key="1">
    <source>
        <dbReference type="ARBA" id="ARBA00006739"/>
    </source>
</evidence>
<keyword evidence="6" id="KW-1185">Reference proteome</keyword>
<dbReference type="Pfam" id="PF00535">
    <property type="entry name" value="Glycos_transf_2"/>
    <property type="match status" value="1"/>
</dbReference>
<dbReference type="Proteomes" id="UP000531840">
    <property type="component" value="Unassembled WGS sequence"/>
</dbReference>
<accession>A0ABX2SYV0</accession>
<protein>
    <submittedName>
        <fullName evidence="5">Glycosyltransferase family 2 protein</fullName>
    </submittedName>
</protein>
<feature type="domain" description="Glycosyltransferase 2-like" evidence="4">
    <location>
        <begin position="4"/>
        <end position="170"/>
    </location>
</feature>
<keyword evidence="2" id="KW-0328">Glycosyltransferase</keyword>
<dbReference type="PANTHER" id="PTHR22916">
    <property type="entry name" value="GLYCOSYLTRANSFERASE"/>
    <property type="match status" value="1"/>
</dbReference>
<dbReference type="InterPro" id="IPR029044">
    <property type="entry name" value="Nucleotide-diphossugar_trans"/>
</dbReference>
<dbReference type="RefSeq" id="WP_179941314.1">
    <property type="nucleotide sequence ID" value="NZ_JACBYF010000008.1"/>
</dbReference>
<organism evidence="5 6">
    <name type="scientific">Gemelliphila palaticanis</name>
    <dbReference type="NCBI Taxonomy" id="81950"/>
    <lineage>
        <taxon>Bacteria</taxon>
        <taxon>Bacillati</taxon>
        <taxon>Bacillota</taxon>
        <taxon>Bacilli</taxon>
        <taxon>Bacillales</taxon>
        <taxon>Gemellaceae</taxon>
        <taxon>Gemelliphila</taxon>
    </lineage>
</organism>
<sequence>MNVSVIIPVYNVEKYLRYAVDSVLSQSYKNLEIILINDGSIDLSGKICDFYAEKYNNIRVFHILKNNGLSYARNYGIEKSRGQFIVFLDPDDYIEYYALEEMVKLQNKYDADIVSTKINRVTIHKNPERKLYRYKYYYCSSIEGLKYMYLDEIATVSACAKLYKKNIFENLEYPLGKIYEDFYIIPEVVKNAKKIIIADLYTYNYYKRANSISNTKYSKKQRDFFIAAEHNYNVIKKYKNSEIIKLLEYKIFKGVQSIIKMAVISNEKEELKYIKNKIKKYSFLFSNLSFKIKFKLILFMINTDMYYFIVRKRNKNENVGKF</sequence>
<reference evidence="5 6" key="1">
    <citation type="submission" date="2020-07" db="EMBL/GenBank/DDBJ databases">
        <title>MOT database genomes.</title>
        <authorList>
            <person name="Joseph S."/>
            <person name="Aduse-Opoku J."/>
            <person name="Hashim A."/>
            <person name="Wade W."/>
            <person name="Curtis M."/>
        </authorList>
    </citation>
    <scope>NUCLEOTIDE SEQUENCE [LARGE SCALE GENOMIC DNA]</scope>
    <source>
        <strain evidence="5 6">CIP 106318</strain>
    </source>
</reference>